<dbReference type="EMBL" id="JBIBSM010000018">
    <property type="protein sequence ID" value="MFF8280033.1"/>
    <property type="molecule type" value="Genomic_DNA"/>
</dbReference>
<gene>
    <name evidence="4" type="ORF">ACF05T_28720</name>
</gene>
<dbReference type="Gene3D" id="3.40.50.300">
    <property type="entry name" value="P-loop containing nucleotide triphosphate hydrolases"/>
    <property type="match status" value="1"/>
</dbReference>
<evidence type="ECO:0000259" key="3">
    <source>
        <dbReference type="SMART" id="SM00487"/>
    </source>
</evidence>
<feature type="region of interest" description="Disordered" evidence="2">
    <location>
        <begin position="2530"/>
        <end position="2552"/>
    </location>
</feature>
<feature type="compositionally biased region" description="Basic and acidic residues" evidence="2">
    <location>
        <begin position="2543"/>
        <end position="2552"/>
    </location>
</feature>
<feature type="compositionally biased region" description="Pro residues" evidence="2">
    <location>
        <begin position="4983"/>
        <end position="4994"/>
    </location>
</feature>
<feature type="compositionally biased region" description="Basic and acidic residues" evidence="2">
    <location>
        <begin position="138"/>
        <end position="149"/>
    </location>
</feature>
<feature type="compositionally biased region" description="Low complexity" evidence="2">
    <location>
        <begin position="4829"/>
        <end position="4848"/>
    </location>
</feature>
<feature type="region of interest" description="Disordered" evidence="2">
    <location>
        <begin position="2628"/>
        <end position="2654"/>
    </location>
</feature>
<dbReference type="Gene3D" id="3.40.50.10810">
    <property type="entry name" value="Tandem AAA-ATPase domain"/>
    <property type="match status" value="1"/>
</dbReference>
<keyword evidence="5" id="KW-1185">Reference proteome</keyword>
<feature type="region of interest" description="Disordered" evidence="2">
    <location>
        <begin position="3150"/>
        <end position="3184"/>
    </location>
</feature>
<feature type="compositionally biased region" description="Low complexity" evidence="2">
    <location>
        <begin position="330"/>
        <end position="343"/>
    </location>
</feature>
<reference evidence="4 5" key="1">
    <citation type="submission" date="2024-10" db="EMBL/GenBank/DDBJ databases">
        <title>The Natural Products Discovery Center: Release of the First 8490 Sequenced Strains for Exploring Actinobacteria Biosynthetic Diversity.</title>
        <authorList>
            <person name="Kalkreuter E."/>
            <person name="Kautsar S.A."/>
            <person name="Yang D."/>
            <person name="Bader C.D."/>
            <person name="Teijaro C.N."/>
            <person name="Fluegel L."/>
            <person name="Davis C.M."/>
            <person name="Simpson J.R."/>
            <person name="Lauterbach L."/>
            <person name="Steele A.D."/>
            <person name="Gui C."/>
            <person name="Meng S."/>
            <person name="Li G."/>
            <person name="Viehrig K."/>
            <person name="Ye F."/>
            <person name="Su P."/>
            <person name="Kiefer A.F."/>
            <person name="Nichols A."/>
            <person name="Cepeda A.J."/>
            <person name="Yan W."/>
            <person name="Fan B."/>
            <person name="Jiang Y."/>
            <person name="Adhikari A."/>
            <person name="Zheng C.-J."/>
            <person name="Schuster L."/>
            <person name="Cowan T.M."/>
            <person name="Smanski M.J."/>
            <person name="Chevrette M.G."/>
            <person name="De Carvalho L.P.S."/>
            <person name="Shen B."/>
        </authorList>
    </citation>
    <scope>NUCLEOTIDE SEQUENCE [LARGE SCALE GENOMIC DNA]</scope>
    <source>
        <strain evidence="4 5">NPDC015755</strain>
    </source>
</reference>
<comment type="caution">
    <text evidence="4">The sequence shown here is derived from an EMBL/GenBank/DDBJ whole genome shotgun (WGS) entry which is preliminary data.</text>
</comment>
<dbReference type="SMART" id="SM00487">
    <property type="entry name" value="DEXDc"/>
    <property type="match status" value="1"/>
</dbReference>
<feature type="compositionally biased region" description="Low complexity" evidence="2">
    <location>
        <begin position="3471"/>
        <end position="3483"/>
    </location>
</feature>
<evidence type="ECO:0000313" key="5">
    <source>
        <dbReference type="Proteomes" id="UP001603013"/>
    </source>
</evidence>
<feature type="compositionally biased region" description="Gly residues" evidence="2">
    <location>
        <begin position="874"/>
        <end position="892"/>
    </location>
</feature>
<feature type="region of interest" description="Disordered" evidence="2">
    <location>
        <begin position="752"/>
        <end position="896"/>
    </location>
</feature>
<feature type="domain" description="Helicase ATP-binding" evidence="3">
    <location>
        <begin position="1693"/>
        <end position="1965"/>
    </location>
</feature>
<feature type="region of interest" description="Disordered" evidence="2">
    <location>
        <begin position="5115"/>
        <end position="5208"/>
    </location>
</feature>
<evidence type="ECO:0000256" key="1">
    <source>
        <dbReference type="SAM" id="Coils"/>
    </source>
</evidence>
<feature type="coiled-coil region" evidence="1">
    <location>
        <begin position="1835"/>
        <end position="1862"/>
    </location>
</feature>
<feature type="compositionally biased region" description="Polar residues" evidence="2">
    <location>
        <begin position="5198"/>
        <end position="5208"/>
    </location>
</feature>
<protein>
    <recommendedName>
        <fullName evidence="3">Helicase ATP-binding domain-containing protein</fullName>
    </recommendedName>
</protein>
<feature type="region of interest" description="Disordered" evidence="2">
    <location>
        <begin position="330"/>
        <end position="354"/>
    </location>
</feature>
<feature type="compositionally biased region" description="Low complexity" evidence="2">
    <location>
        <begin position="4891"/>
        <end position="4900"/>
    </location>
</feature>
<feature type="compositionally biased region" description="Pro residues" evidence="2">
    <location>
        <begin position="4477"/>
        <end position="4493"/>
    </location>
</feature>
<dbReference type="Proteomes" id="UP001603013">
    <property type="component" value="Unassembled WGS sequence"/>
</dbReference>
<keyword evidence="1" id="KW-0175">Coiled coil</keyword>
<dbReference type="InterPro" id="IPR027417">
    <property type="entry name" value="P-loop_NTPase"/>
</dbReference>
<feature type="region of interest" description="Disordered" evidence="2">
    <location>
        <begin position="4408"/>
        <end position="4554"/>
    </location>
</feature>
<organism evidence="4 5">
    <name type="scientific">Streptomyces lateritius</name>
    <dbReference type="NCBI Taxonomy" id="67313"/>
    <lineage>
        <taxon>Bacteria</taxon>
        <taxon>Bacillati</taxon>
        <taxon>Actinomycetota</taxon>
        <taxon>Actinomycetes</taxon>
        <taxon>Kitasatosporales</taxon>
        <taxon>Streptomycetaceae</taxon>
        <taxon>Streptomyces</taxon>
    </lineage>
</organism>
<dbReference type="PANTHER" id="PTHR41313">
    <property type="entry name" value="ADENINE-SPECIFIC METHYLTRANSFERASE"/>
    <property type="match status" value="1"/>
</dbReference>
<dbReference type="InterPro" id="IPR052933">
    <property type="entry name" value="DNA_Protect_Modify"/>
</dbReference>
<feature type="region of interest" description="Disordered" evidence="2">
    <location>
        <begin position="3876"/>
        <end position="3907"/>
    </location>
</feature>
<proteinExistence type="predicted"/>
<evidence type="ECO:0000256" key="2">
    <source>
        <dbReference type="SAM" id="MobiDB-lite"/>
    </source>
</evidence>
<name>A0ABW6YJW2_9ACTN</name>
<dbReference type="SUPFAM" id="SSF52540">
    <property type="entry name" value="P-loop containing nucleoside triphosphate hydrolases"/>
    <property type="match status" value="2"/>
</dbReference>
<feature type="compositionally biased region" description="Gly residues" evidence="2">
    <location>
        <begin position="823"/>
        <end position="841"/>
    </location>
</feature>
<feature type="compositionally biased region" description="Basic and acidic residues" evidence="2">
    <location>
        <begin position="843"/>
        <end position="857"/>
    </location>
</feature>
<evidence type="ECO:0000313" key="4">
    <source>
        <dbReference type="EMBL" id="MFF8280033.1"/>
    </source>
</evidence>
<feature type="compositionally biased region" description="Low complexity" evidence="2">
    <location>
        <begin position="4779"/>
        <end position="4813"/>
    </location>
</feature>
<dbReference type="InterPro" id="IPR014001">
    <property type="entry name" value="Helicase_ATP-bd"/>
</dbReference>
<feature type="region of interest" description="Disordered" evidence="2">
    <location>
        <begin position="3471"/>
        <end position="3550"/>
    </location>
</feature>
<feature type="region of interest" description="Disordered" evidence="2">
    <location>
        <begin position="4978"/>
        <end position="5002"/>
    </location>
</feature>
<dbReference type="InterPro" id="IPR038718">
    <property type="entry name" value="SNF2-like_sf"/>
</dbReference>
<dbReference type="PANTHER" id="PTHR41313:SF1">
    <property type="entry name" value="DNA METHYLASE ADENINE-SPECIFIC DOMAIN-CONTAINING PROTEIN"/>
    <property type="match status" value="1"/>
</dbReference>
<accession>A0ABW6YJW2</accession>
<feature type="compositionally biased region" description="Low complexity" evidence="2">
    <location>
        <begin position="4408"/>
        <end position="4422"/>
    </location>
</feature>
<feature type="compositionally biased region" description="Polar residues" evidence="2">
    <location>
        <begin position="4508"/>
        <end position="4518"/>
    </location>
</feature>
<dbReference type="RefSeq" id="WP_391936941.1">
    <property type="nucleotide sequence ID" value="NZ_JBIBSM010000018.1"/>
</dbReference>
<feature type="compositionally biased region" description="Basic and acidic residues" evidence="2">
    <location>
        <begin position="3878"/>
        <end position="3890"/>
    </location>
</feature>
<dbReference type="InterPro" id="IPR029063">
    <property type="entry name" value="SAM-dependent_MTases_sf"/>
</dbReference>
<feature type="compositionally biased region" description="Acidic residues" evidence="2">
    <location>
        <begin position="2685"/>
        <end position="2694"/>
    </location>
</feature>
<feature type="region of interest" description="Disordered" evidence="2">
    <location>
        <begin position="4763"/>
        <end position="4909"/>
    </location>
</feature>
<sequence>MGERFSTPGEVREHWLDGGDTYRVSETKAEGDERRAVARSRANRSSDVELVGEALVVARVERSTVPGPDQYRWGVFHAGTALPVVMMESGQGAEHARALAQAVDGWRDPESGQPFDWDSDGLSDRLRSPYGRGMLDQARGREPGQRWEEPPPAETEGWETDDGQTYTYGTVDRELRVFAPGGLLIARAANRFDVNTKKDAWIGEMRDGRRLAGKWERHFVEHAVQQHLIAQREPADRDNLWIHYTADRAMVHGSDRYDTDLKKVMRSAGFTWSGNARAYVTAGTTRPVARAQSVDRLARALYEEGRAVEIRADEDRLRGILAPAISSPAVGAAATGPASSSAPAPAPEPTPVLEPKDLTDELLAAELTRLTRERDAAVIGGTRRRRLDEQLAPLTEENRRRIVASYAARPDPTGMTEEELTAERDELAQALRGDYGNHPVKVARQDRADLLAAENGRRLAAELEGRPPVLQMTDDDLRAEGEILAKGRYDVPAGVARDAFDVRIAVVGVEIADRHLRTWEPAQVPVGELDDIELTEAIESLRKERLYDRDFAGHYASKQRIEQAHEARLHVLRDEQKKRDTTAFETLLKTDGRVRLESRSYTAGVREDDVRVFIDGRRYGDLTEGYPGWKVSVLLGRGTKNETMWRTEALSWLIEQYEASPETHDTRTWGPVVDVELPPSLVEHLITRNSEYTGTDAAEKYLLDRMVDSPRSQSWDETGKKVMVHALDLPERTLPVLERMGRRLVAQLDEELDSDDRKTKERAKRSRPNVLRGLDDIRETMQARGLEPLTDAAAPQDGETNGERVRADGPTALDDVPAPGTGPDAGPGGVLRGTGDGGAGTDRGADAGADGRSDAGDGPRPAVGEAQGRAADGEGAGPSGDRAGGAGGGEPGRGAAPVAVRFRPASQEDLAPAGERAKAHANLAAVRTLKQVQAAERPATAEEQQILARWSGWGSVPDVFAARPQQDDPVFGPGGEREGGYAAAAARWEALAEVRDPLRELLDDAEWRAAAASTLSAHYTPPEVTAALWQALADLGFDGGEVLEPGSGAGVTFGTAPESARLTGVEIDPTSAAISRLLAPDVTVLNESFADTIAPDGSFDATVGNVPFARLTLFDPKHNKARHRIHNHFLVKSVALTRPGGVVALITSRHTMDAERDAARRELFESADLLGAVRLPNKAFARSAGTDVVTDILILRRRAEDETPGDAGWVTSTRRDLDGNTLPVNDYFTAHPEHVLGTLTSRMGAHGPEVVVDGDPDVSVALNTALRQITDQAVLDRRWYQPHPDGPHRPHLRLRPAASITDFTGRLSMDADGKLWQATSNGDPAAIDLPAAEHAQLTALIELKDLVRGLNDLDRRGTDTGLADAQRRTTKAAYERYVAEYGALTRPRQQQNATVKADDGTERSRLTGYGYFLNDPSAYEVLALEWWEADTGTVHVSQVLDRAPATRRSVLGQHTDDPQQALTAVVAERGHVDLDHIAWMLQIEPAEARRLLARSVFTDPLTGDLVHSPDYLSGDVRTKLAIARQAARRDRAYETNVAELERVQPRDLLPGQFAIRLGAAWIPDDMVQDFFRGYLGDAHLTIQHSGGGNWHILKGRGLAEEDELRHSAGGLSALAMVAKVLNGGAMTGRPSDDEENARAVRVKADEFRDAFEAWVLDDSLRAARIADVYNQRMNARAVRDFTGSAPSLAGLDPDFNPYDHQLAAAARMAHERCLVLAHEVGAGKTATMTIGMMAMRNTGQINKPLVTVPNYLVEQWETTVRGLFPTARILALTSDDLADGKRDRMLEYIRSNDFDLIITSHSLFDSIPLSPEFHELYNNDEARLLREQITRERKRDGKSVSLKQLEERATQFEEELKARAAAVRTPGQVYLDDLGIDFFAVDEFHEYKNLAVRSKIPGARVKGSGKAQHLHGVLEWARMNKPTGPIGVLATGTPLSNAIGELHTVVRMANPDLLRDVDAETFDAWASMYGRMVERMEMTTDGKGFKSVERFASFHNVPGLVGQLWHPLVDFKSAAELGLDLPALKGGEPELMLVPATADQLQRMQELGERYEAFHQGGVDKSIDNPLAINNDARVIAMDSRLIDADAEPGNKLTALADRIIAKWQETRDNRYTYSVTDKRPHPEPGALIGAFLNNGTPGANNRGNFNAYQELKDLLVARGMPAEKVAFIHDAERADQRLKLSHQANHGGINVLVGSTMRMGKGGNWQNRMVSLFHVDPDWRPSDMAQRDGRIVRNGNQNPEVEIVWMATEGTFDSRMYGLLATKAKAFNQLYKARADGTADEIMEVEDANLPYEEAMAIISGNPYLIEQEELRKQLRTLELDQRNRATQRAILGQRLNDLRIDIETLSYDIPRRARVLPLLEPVLGDDFRITLDGATYTKHKDAARPLVQLLTRVGQSLPAGRATTPDTRLGRLGGLDLVAVAYREDDGTVFVRLHLDGLPGIVQRSTLAELADLKGETVLRRLVKTITDAPERQTEDQGNLAAKRTTRDQLLIDRERLRGQVHGLSNVRERKSLVDSLVAAQATLNKISKPAEDEPASVTTNRREATERRDDLQRRLDLLAAEPAAESSNEAGAVLRDMDEVGPRPDPSTYNPVQAEAEAALLRAHLAVHGHDPEVAARLAALGDTTELPLPEPAPTTSPQPAPERPQTPLEGLMAGFGDHVIVGHIGAPQTAAETGSSSNETPTDEPTEEPLPDPQNPAEETAPTPPPAEDPGQGDGAPEPDADPYGTADLFDEFGLPRPERVPTSAPQDETAPEEPQEEADGVPEGQMTVGDAAPAADPATDDRHERLTSADGQLTFTLVRVPTEDVRPEIVEGYQRRRDELAAAVENRNAQSTQPREERDQERAKWQRGYKAANGLELWRPAPSLRLTPRTDAPGLTPAEYALGSWVTWQDPATGAQVTGQVMAPGANKDTWFVSTDRTAVTGEYHVLSRGGKKSTGYSYSINGDTTGLRPAAGPHEPVPFESLPAVDSIPARPVASYADHVPKKGMAMVREPVPVLIGPDEVRAAEVVFPVTADHIPFVVKVDQHDASSTLLYALRVEVDGQTVAELWKEETRAAAVDAAVRAARRASELGDKPLYARGRNHRLDVAEDGVCARCNRQFDGGTEEQKLYRVDGGEATCSTHIALSLDISAREVEDLGTYRRVWAARTAPEPQTDSTPAPTEEPPAPEPAPDEPRLVDRATVGPGDLVTVTLNVPGVVDINDREVPGAVRVTGHINPAYRDYHSGAVLLDSVIHDAEGNEVATGADVTVRLLPSRIELTPAGHRADLRPETRTAGQLRLGDLIAEGGTRGEVVTEIRYANTTRPAFGFSSRDVATGTPNEFSLASNFEVLVVPRERRRPQDVAEVFGRHQGAADLAAQTRQTDERHTALEQEAARLWPDGDGPQDELRALRRAVAAIDPEASGREAYRANAEATAAAAAAATVLFDAVDDTIRYRGLGEPLHRLRQHLDVQMHRLHADVTYLTERAAAAPAANPSTAAEPTPPAPEEQGAQDQPVERTQEGEGVASQGTGEMEQLGLFGDPAQDPSEGPVEPETATGGGAVPADEDGRGAQLRAALIEGETIAPVSFTDRREPAAGWILTTAGGHTFRLRPVTYALPDEDKWEAGHDADGSYWWNVNLEDRPLTAVLARIREDSATRTRFASLWARYGHLTAQAPLFETTTDRVQLEEGVYLVSRFGSIGLIASCRWGWEHLTDPDGGQGRTGEDWARKGPDNRQYVSEWKIWHSAQEAIPNARLRVVAQLTDDMANTPDAYCDASAPYVGKCSAKRSGARYSVAVDTDQGSELGHYTVCARCLSHRLLNDEDRHIAHRDVQSLVEVLAKGDPKVVDLHWKQWSDRIAEVAGQMLSSALDAGETAPWPAQALTSQILAEASEAGDDRAMREARAEVKAAGGSTEAQKRAAAEAAAARQDRAALVARRGATPTDAANEADPVAVAILGLAGWEVEGSGAAPEPAEETPVVVDVNALTVSPRYLDGEPSPYRFTVTGPGLTVGKYEISHDAQGKGARGIVWRATWRGEEPSGRWDVISIGSGEGESAALAAVAEHAAKAGGDLAAGFAVAHRMHYDAGLWLLPEVGESEAIQYHPDGSWTITAETGAPYTVRREWRGRTASGDLAPLLIEDQAGTLVSSCTAVDSYMSAWPPMLERLRLHATAVADGVPHATAVTLGGPGREWVEAWCVCSWTERADVVKYAERVPTGEALAQAHHSETSTADAAPQPLAAVMTPTLDGAAQTETAEAPPAAELPELDVVLLDVVLLDVDVPPLDPAEPYSTDEEAQADIDRLGEAFARWDTLPTVQRYYDTDRQQRPDGLGDPTHPVAQLAAAYQEAEQSLRDGPAGSPGDLVRQVHTVAVWSGALETVVGEDLRGPLAEVREAATLLASRSQATVEAFEAELAALAANSAEQDAVDLESAAAEPEPAEQTPVDVDDEPEAPASSTEPGPGEPAADTDSAESAADAPAATDGDAYAQLITLPAPGNPPADTPSAPTPPPRDAPEEPEMATPASPEESTSGESAAPQTLPEAAPAPEGGTGDFDVQDPPEPQRFTTTAPLAGYDQHEVYLEGVDGEGYDRGELRREGPVIATLHRTVGGQWYARMQLDPPDITRLVADPETAAENAAVMYAVFTGAPLGDPVVAAPGVDIQARAEQVRSELRDFAALHAPSIEAAARQLSPNFEQNPHYAELAARLADVADSEGRGARMMAADLTGVEQAVNAWGVTLPQSPNSEIRAALAFPLAHMLFDVRRLQARLQATVEAAQEERARQQEAAVIAEPAPPAPSVVTDDAPAAEAPTPTEPPAAAAPTEPPTAAGGEPSTDKEEEASEAPPAPSGEETQPDTAPADEPAAADWRPWDEEDDLADEVLTGFEGELTPPAPDVPEIATPREDPPPVAPAAEGPEPAASTPLWGTDELPVAAYAGGEDDREERPEAAAGAVDFVSNFQAFQAAWDDAVTTGGTSAGLFDDVRPHLVTLQSLITEAVNGSPAPAPDAPPAEPEPAPERDGHQEAAAVNVTLRQADTHVESLQDLPEWQKIQSVRGAMGHLLTTIRKRAGDQFDRLLADKRASGFLRELSARACDKIAGLAQAAARKLRGDDARADERGGALPSAEALLRLGDAATTYSAPRGGRGGIPPRPTDRATDGPDIPAMRKMGEALAKPMPGARPKVSAAAARGRSTTTKRPVKKPAPGSTEQQDHLRRGADQSQPRKPQQR</sequence>
<dbReference type="Gene3D" id="3.40.50.150">
    <property type="entry name" value="Vaccinia Virus protein VP39"/>
    <property type="match status" value="1"/>
</dbReference>
<feature type="region of interest" description="Disordered" evidence="2">
    <location>
        <begin position="2672"/>
        <end position="2795"/>
    </location>
</feature>
<feature type="compositionally biased region" description="Pro residues" evidence="2">
    <location>
        <begin position="2632"/>
        <end position="2648"/>
    </location>
</feature>
<feature type="compositionally biased region" description="Low complexity" evidence="2">
    <location>
        <begin position="4445"/>
        <end position="4469"/>
    </location>
</feature>
<feature type="region of interest" description="Disordered" evidence="2">
    <location>
        <begin position="130"/>
        <end position="164"/>
    </location>
</feature>
<feature type="compositionally biased region" description="Acidic residues" evidence="2">
    <location>
        <begin position="2754"/>
        <end position="2765"/>
    </location>
</feature>
<dbReference type="SUPFAM" id="SSF53335">
    <property type="entry name" value="S-adenosyl-L-methionine-dependent methyltransferases"/>
    <property type="match status" value="1"/>
</dbReference>